<dbReference type="EMBL" id="CAJOBC010083328">
    <property type="protein sequence ID" value="CAF4299949.1"/>
    <property type="molecule type" value="Genomic_DNA"/>
</dbReference>
<accession>A0A815LQG9</accession>
<feature type="region of interest" description="Disordered" evidence="2">
    <location>
        <begin position="246"/>
        <end position="276"/>
    </location>
</feature>
<organism evidence="3 5">
    <name type="scientific">Didymodactylos carnosus</name>
    <dbReference type="NCBI Taxonomy" id="1234261"/>
    <lineage>
        <taxon>Eukaryota</taxon>
        <taxon>Metazoa</taxon>
        <taxon>Spiralia</taxon>
        <taxon>Gnathifera</taxon>
        <taxon>Rotifera</taxon>
        <taxon>Eurotatoria</taxon>
        <taxon>Bdelloidea</taxon>
        <taxon>Philodinida</taxon>
        <taxon>Philodinidae</taxon>
        <taxon>Didymodactylos</taxon>
    </lineage>
</organism>
<comment type="caution">
    <text evidence="3">The sequence shown here is derived from an EMBL/GenBank/DDBJ whole genome shotgun (WGS) entry which is preliminary data.</text>
</comment>
<feature type="compositionally biased region" description="Low complexity" evidence="2">
    <location>
        <begin position="263"/>
        <end position="272"/>
    </location>
</feature>
<keyword evidence="1" id="KW-0175">Coiled coil</keyword>
<evidence type="ECO:0000313" key="4">
    <source>
        <dbReference type="EMBL" id="CAF4299949.1"/>
    </source>
</evidence>
<dbReference type="Proteomes" id="UP000681722">
    <property type="component" value="Unassembled WGS sequence"/>
</dbReference>
<protein>
    <submittedName>
        <fullName evidence="3">Uncharacterized protein</fullName>
    </submittedName>
</protein>
<reference evidence="3" key="1">
    <citation type="submission" date="2021-02" db="EMBL/GenBank/DDBJ databases">
        <authorList>
            <person name="Nowell W R."/>
        </authorList>
    </citation>
    <scope>NUCLEOTIDE SEQUENCE</scope>
</reference>
<evidence type="ECO:0000313" key="5">
    <source>
        <dbReference type="Proteomes" id="UP000663829"/>
    </source>
</evidence>
<feature type="coiled-coil region" evidence="1">
    <location>
        <begin position="12"/>
        <end position="39"/>
    </location>
</feature>
<evidence type="ECO:0000256" key="2">
    <source>
        <dbReference type="SAM" id="MobiDB-lite"/>
    </source>
</evidence>
<evidence type="ECO:0000313" key="3">
    <source>
        <dbReference type="EMBL" id="CAF1411736.1"/>
    </source>
</evidence>
<dbReference type="EMBL" id="CAJNOQ010017903">
    <property type="protein sequence ID" value="CAF1411736.1"/>
    <property type="molecule type" value="Genomic_DNA"/>
</dbReference>
<dbReference type="Proteomes" id="UP000663829">
    <property type="component" value="Unassembled WGS sequence"/>
</dbReference>
<keyword evidence="5" id="KW-1185">Reference proteome</keyword>
<sequence length="574" mass="65513">MDHCSQDSEAVVAILQDVLKRVKDEHQSIERALLRADNAGCYHSAVTILALRQVSIESKVEIERIDFSDPQAGKSACDRYASVIKGNVRRYLNEKHNVTNAAEFVEACHSYNGVKGVQAFECRVTGSSVPSQRLPRGLALPKERTQTRLNPVQIRYLTDKFDQGLKEKIRWKPEEVAAEMQQKKRPDGKFLFSSAEFLKTGQVRSFFSRLKNTRGKLGAVQEIDEEDNEEFKDDQVMTEVTQRFRIRDAMGTRQPPPQPSPSLPSRNRPLSPVSCVESKPPIKNIDCKFSSDRFAGDRFRWPGKSSLNRWIKVDSHTNIECHLPQLIPLDYIDHIYMSQNTFDSLNTNARKVIDTIFKNRITKTSHHIELDQNAGKHGPKSESKARAEYQDFVVNELIEKFSQHNIQSTSRPVRGTVITIPSTDFTDHFVLPLTISQAYEQYKIDHPQVSADMTVYIYWQVLNGDMMLTLSNEAIDTGESQLNLRCLICYIAEKLSTKDIGYHKNVSYLHSGGLFQHEIVLKEQRYLAGSNAFYVGCNTDDFMTFCLEIQRSTLMGDAVIFFLEIRLGDNMIQK</sequence>
<proteinExistence type="predicted"/>
<dbReference type="AlphaFoldDB" id="A0A815LQG9"/>
<dbReference type="PANTHER" id="PTHR33845:SF1">
    <property type="entry name" value="C2H2-TYPE DOMAIN-CONTAINING PROTEIN"/>
    <property type="match status" value="1"/>
</dbReference>
<gene>
    <name evidence="3" type="ORF">GPM918_LOCUS33513</name>
    <name evidence="4" type="ORF">SRO942_LOCUS34199</name>
</gene>
<dbReference type="PANTHER" id="PTHR33845">
    <property type="entry name" value="C2H2-TYPE DOMAIN-CONTAINING PROTEIN"/>
    <property type="match status" value="1"/>
</dbReference>
<dbReference type="OrthoDB" id="9977239at2759"/>
<evidence type="ECO:0000256" key="1">
    <source>
        <dbReference type="SAM" id="Coils"/>
    </source>
</evidence>
<name>A0A815LQG9_9BILA</name>